<dbReference type="SUPFAM" id="SSF47769">
    <property type="entry name" value="SAM/Pointed domain"/>
    <property type="match status" value="1"/>
</dbReference>
<dbReference type="Gene3D" id="2.30.30.140">
    <property type="match status" value="4"/>
</dbReference>
<name>A0A813SQ90_9BILA</name>
<keyword evidence="12" id="KW-1185">Reference proteome</keyword>
<dbReference type="EMBL" id="CAJNOQ010000422">
    <property type="protein sequence ID" value="CAF0799119.1"/>
    <property type="molecule type" value="Genomic_DNA"/>
</dbReference>
<feature type="compositionally biased region" description="Polar residues" evidence="6">
    <location>
        <begin position="92"/>
        <end position="102"/>
    </location>
</feature>
<feature type="repeat" description="MBT" evidence="5">
    <location>
        <begin position="641"/>
        <end position="744"/>
    </location>
</feature>
<dbReference type="EMBL" id="CAJOBC010000422">
    <property type="protein sequence ID" value="CAF3584004.1"/>
    <property type="molecule type" value="Genomic_DNA"/>
</dbReference>
<dbReference type="GO" id="GO:0042393">
    <property type="term" value="F:histone binding"/>
    <property type="evidence" value="ECO:0007669"/>
    <property type="project" value="TreeGrafter"/>
</dbReference>
<dbReference type="InterPro" id="IPR001660">
    <property type="entry name" value="SAM"/>
</dbReference>
<comment type="subcellular location">
    <subcellularLocation>
        <location evidence="1">Nucleus</location>
    </subcellularLocation>
</comment>
<dbReference type="InterPro" id="IPR021987">
    <property type="entry name" value="SLED"/>
</dbReference>
<evidence type="ECO:0000313" key="8">
    <source>
        <dbReference type="EMBL" id="CAF0799119.1"/>
    </source>
</evidence>
<dbReference type="Proteomes" id="UP000663829">
    <property type="component" value="Unassembled WGS sequence"/>
</dbReference>
<dbReference type="SUPFAM" id="SSF63748">
    <property type="entry name" value="Tudor/PWWP/MBT"/>
    <property type="match status" value="4"/>
</dbReference>
<reference evidence="8" key="1">
    <citation type="submission" date="2021-02" db="EMBL/GenBank/DDBJ databases">
        <authorList>
            <person name="Nowell W R."/>
        </authorList>
    </citation>
    <scope>NUCLEOTIDE SEQUENCE</scope>
</reference>
<feature type="region of interest" description="Disordered" evidence="6">
    <location>
        <begin position="1051"/>
        <end position="1070"/>
    </location>
</feature>
<dbReference type="InterPro" id="IPR013761">
    <property type="entry name" value="SAM/pointed_sf"/>
</dbReference>
<feature type="compositionally biased region" description="Polar residues" evidence="6">
    <location>
        <begin position="1187"/>
        <end position="1210"/>
    </location>
</feature>
<feature type="region of interest" description="Disordered" evidence="6">
    <location>
        <begin position="1023"/>
        <end position="1044"/>
    </location>
</feature>
<dbReference type="Pfam" id="PF00536">
    <property type="entry name" value="SAM_1"/>
    <property type="match status" value="1"/>
</dbReference>
<evidence type="ECO:0000313" key="12">
    <source>
        <dbReference type="Proteomes" id="UP000663829"/>
    </source>
</evidence>
<dbReference type="OrthoDB" id="5800688at2759"/>
<evidence type="ECO:0000313" key="10">
    <source>
        <dbReference type="EMBL" id="CAF3584004.1"/>
    </source>
</evidence>
<dbReference type="Proteomes" id="UP000682733">
    <property type="component" value="Unassembled WGS sequence"/>
</dbReference>
<dbReference type="GO" id="GO:0045892">
    <property type="term" value="P:negative regulation of DNA-templated transcription"/>
    <property type="evidence" value="ECO:0007669"/>
    <property type="project" value="TreeGrafter"/>
</dbReference>
<dbReference type="PANTHER" id="PTHR12247:SF132">
    <property type="entry name" value="POLYCOMB PROTEIN SCM"/>
    <property type="match status" value="1"/>
</dbReference>
<evidence type="ECO:0000313" key="11">
    <source>
        <dbReference type="EMBL" id="CAF3725505.1"/>
    </source>
</evidence>
<keyword evidence="3" id="KW-0677">Repeat</keyword>
<dbReference type="Pfam" id="PF12140">
    <property type="entry name" value="SLED"/>
    <property type="match status" value="1"/>
</dbReference>
<feature type="repeat" description="MBT" evidence="5">
    <location>
        <begin position="414"/>
        <end position="515"/>
    </location>
</feature>
<dbReference type="Gene3D" id="1.10.150.50">
    <property type="entry name" value="Transcription Factor, Ets-1"/>
    <property type="match status" value="1"/>
</dbReference>
<dbReference type="SMART" id="SM00561">
    <property type="entry name" value="MBT"/>
    <property type="match status" value="4"/>
</dbReference>
<dbReference type="SMART" id="SM00454">
    <property type="entry name" value="SAM"/>
    <property type="match status" value="1"/>
</dbReference>
<evidence type="ECO:0000259" key="7">
    <source>
        <dbReference type="SMART" id="SM00454"/>
    </source>
</evidence>
<feature type="region of interest" description="Disordered" evidence="6">
    <location>
        <begin position="1298"/>
        <end position="1321"/>
    </location>
</feature>
<dbReference type="InterPro" id="IPR050548">
    <property type="entry name" value="PcG_chromatin_remod_factors"/>
</dbReference>
<evidence type="ECO:0000256" key="1">
    <source>
        <dbReference type="ARBA" id="ARBA00004123"/>
    </source>
</evidence>
<feature type="compositionally biased region" description="Low complexity" evidence="6">
    <location>
        <begin position="1299"/>
        <end position="1321"/>
    </location>
</feature>
<evidence type="ECO:0000313" key="9">
    <source>
        <dbReference type="EMBL" id="CAF0951397.1"/>
    </source>
</evidence>
<feature type="compositionally biased region" description="Low complexity" evidence="6">
    <location>
        <begin position="1055"/>
        <end position="1070"/>
    </location>
</feature>
<dbReference type="GO" id="GO:0003682">
    <property type="term" value="F:chromatin binding"/>
    <property type="evidence" value="ECO:0007669"/>
    <property type="project" value="TreeGrafter"/>
</dbReference>
<dbReference type="PANTHER" id="PTHR12247">
    <property type="entry name" value="POLYCOMB GROUP PROTEIN"/>
    <property type="match status" value="1"/>
</dbReference>
<gene>
    <name evidence="8" type="ORF">GPM918_LOCUS3416</name>
    <name evidence="9" type="ORF">OVA965_LOCUS12175</name>
    <name evidence="10" type="ORF">SRO942_LOCUS3416</name>
    <name evidence="11" type="ORF">TMI583_LOCUS12179</name>
</gene>
<comment type="caution">
    <text evidence="8">The sequence shown here is derived from an EMBL/GenBank/DDBJ whole genome shotgun (WGS) entry which is preliminary data.</text>
</comment>
<feature type="region of interest" description="Disordered" evidence="6">
    <location>
        <begin position="1155"/>
        <end position="1282"/>
    </location>
</feature>
<proteinExistence type="predicted"/>
<feature type="compositionally biased region" description="Basic residues" evidence="6">
    <location>
        <begin position="1245"/>
        <end position="1255"/>
    </location>
</feature>
<keyword evidence="4" id="KW-0539">Nucleus</keyword>
<feature type="repeat" description="MBT" evidence="5">
    <location>
        <begin position="296"/>
        <end position="397"/>
    </location>
</feature>
<dbReference type="EMBL" id="CAJNOK010004839">
    <property type="protein sequence ID" value="CAF0951397.1"/>
    <property type="molecule type" value="Genomic_DNA"/>
</dbReference>
<accession>A0A813SQ90</accession>
<dbReference type="GO" id="GO:0005634">
    <property type="term" value="C:nucleus"/>
    <property type="evidence" value="ECO:0007669"/>
    <property type="project" value="UniProtKB-SubCell"/>
</dbReference>
<dbReference type="PROSITE" id="PS51079">
    <property type="entry name" value="MBT"/>
    <property type="match status" value="3"/>
</dbReference>
<dbReference type="EMBL" id="CAJOBA010004844">
    <property type="protein sequence ID" value="CAF3725505.1"/>
    <property type="molecule type" value="Genomic_DNA"/>
</dbReference>
<sequence>MLRSKYLMHNITVHSLFADNEYHLDIKDIDNELRFRSYADNTIQHQMEKSKHTPISVRSSTSIEYPLVTQDHQSGLIVTRGIPLTSLHHTQHQSSAQASTADKSVAQPHRSPTTSLPLLPAHQKVSSSIIPSTIYSSPLPAHTHTLAKSTTTFPLTTNEEELALDFSYRKKSNKNVIEWQNSSSIDSFITDVFNANEFQLLEQPDEKATPINLDLEIPLTKQLINSRQLTHYKQFCSASDTAEQSDKTKSKLEQDQHYLCSSQRRVTSSCCACEITLNEITLLDDNNQELSDDQPFNWCSYLSLVSCRSVAEDYFDHYIFSIEHGFKDGMKLEYLYDKQHDYYWLIEIQLSCKNLLLLRYVGLQDNDDEYDFWCDVYQKELHPIGWCRENKKLMFPPTIVTDRNQSGTNKPPSFDIEKLHEQEMNGESAPAYLFDKDIGLTPCDQLKVGMILEIQGEVRPWTVWFVRIAKNQGGLLKLHYVGLDDNESDFYLFYLEWRLHVIGWMAATNSTDFIYELPVHLLPNEKIDRQKIIQECGRNIWFIPPHIFKPQDVIPKHRFISGMKLEVFEPSNQHVYPGSVGHVHNEYYFDVHIDSAVVQDNDIQQHQFCAYASHPFILPAQWATQHKLALMKTKSSRHPEDYWKLYAEKKSQADEAVDIAPERYFQLPTLSSTTSRIEPGMKLELIYPANSNKIVSSTVVHIADHLIWLRVDSEHGIYSVVPINSMKIFPIGWAKYNHIDFIKPLRYSVNVKVSKQNRYECPKIPRPYLGSVYICTLFINHRCYCGPYFCSSRLARLPSSFGPGPFHIVLKEVLLRLINCSTNASRAIRRLEQSSSSSSAPNMISELLKCKKTKQSFRNVSIIREPQSLLEYLRHVCTQLEMCPNLVHLKKLNESNDLCPEKCKLLTTTFTFNTQSKTVPVNKRTKLRFLKRKQKSLLSNLQQNNSNTKDDSATITLNLKNDIDETSTIASNGDDTMKKVEPIEELPTTTCDRKTRGFRLHIEPRTHTITRVARKKILTAAVSNDQKSNSNEIEIIPKEEPIVPDVTVQNEQKFSSNSSESSTSSSATVVNETDLVSSTLAEKSKNDQQHRQLESPHTISVTTAAIVPCTDDENAQKSFQQTNSDKLETSKYATPRPKTLDLKIVVDNNRSVSRCSSITSCSSSSSFSSSLSTLATNSNNTPIVSPECSSSDNKNPLVQSPTSTNQDQHVTTTTRGGKRGRITRKNDKPQPSKITTATTNSSRGSRGRPRGKGRGRPSLSSRGGSAKRSLTNGHDLNDEGENGFKKFKIEECDSTTIVDNNNKSADNNSSTPTSDDMSTATTSTNIMNQNLLDLNPVQWTVIDVCAFLNECGCSFAIDNIKEQEIDGHALLLLDLPTVQEMLEFKLGPAVKLCHAVDQLKSKVIDTYKK</sequence>
<protein>
    <recommendedName>
        <fullName evidence="7">SAM domain-containing protein</fullName>
    </recommendedName>
</protein>
<dbReference type="Proteomes" id="UP000677228">
    <property type="component" value="Unassembled WGS sequence"/>
</dbReference>
<dbReference type="Pfam" id="PF02820">
    <property type="entry name" value="MBT"/>
    <property type="match status" value="4"/>
</dbReference>
<feature type="domain" description="SAM" evidence="7">
    <location>
        <begin position="1336"/>
        <end position="1402"/>
    </location>
</feature>
<evidence type="ECO:0000256" key="4">
    <source>
        <dbReference type="ARBA" id="ARBA00023242"/>
    </source>
</evidence>
<feature type="region of interest" description="Disordered" evidence="6">
    <location>
        <begin position="88"/>
        <end position="120"/>
    </location>
</feature>
<dbReference type="Gene3D" id="3.90.1150.190">
    <property type="entry name" value="SLED domain"/>
    <property type="match status" value="1"/>
</dbReference>
<evidence type="ECO:0000256" key="6">
    <source>
        <dbReference type="SAM" id="MobiDB-lite"/>
    </source>
</evidence>
<evidence type="ECO:0000256" key="5">
    <source>
        <dbReference type="PROSITE-ProRule" id="PRU00459"/>
    </source>
</evidence>
<feature type="compositionally biased region" description="Low complexity" evidence="6">
    <location>
        <begin position="1155"/>
        <end position="1181"/>
    </location>
</feature>
<evidence type="ECO:0000256" key="2">
    <source>
        <dbReference type="ARBA" id="ARBA00022491"/>
    </source>
</evidence>
<dbReference type="InterPro" id="IPR038348">
    <property type="entry name" value="SLED_sf"/>
</dbReference>
<dbReference type="InterPro" id="IPR004092">
    <property type="entry name" value="Mbt"/>
</dbReference>
<evidence type="ECO:0000256" key="3">
    <source>
        <dbReference type="ARBA" id="ARBA00022737"/>
    </source>
</evidence>
<dbReference type="Proteomes" id="UP000681722">
    <property type="component" value="Unassembled WGS sequence"/>
</dbReference>
<keyword evidence="2" id="KW-0678">Repressor</keyword>
<organism evidence="8 12">
    <name type="scientific">Didymodactylos carnosus</name>
    <dbReference type="NCBI Taxonomy" id="1234261"/>
    <lineage>
        <taxon>Eukaryota</taxon>
        <taxon>Metazoa</taxon>
        <taxon>Spiralia</taxon>
        <taxon>Gnathifera</taxon>
        <taxon>Rotifera</taxon>
        <taxon>Eurotatoria</taxon>
        <taxon>Bdelloidea</taxon>
        <taxon>Philodinida</taxon>
        <taxon>Philodinidae</taxon>
        <taxon>Didymodactylos</taxon>
    </lineage>
</organism>